<dbReference type="GO" id="GO:0005829">
    <property type="term" value="C:cytosol"/>
    <property type="evidence" value="ECO:0007669"/>
    <property type="project" value="TreeGrafter"/>
</dbReference>
<dbReference type="Pfam" id="PF01584">
    <property type="entry name" value="CheW"/>
    <property type="match status" value="1"/>
</dbReference>
<dbReference type="PANTHER" id="PTHR22617:SF23">
    <property type="entry name" value="CHEMOTAXIS PROTEIN CHEW"/>
    <property type="match status" value="1"/>
</dbReference>
<dbReference type="Gene3D" id="2.40.50.180">
    <property type="entry name" value="CheA-289, Domain 4"/>
    <property type="match status" value="1"/>
</dbReference>
<dbReference type="EMBL" id="VNHM01000007">
    <property type="protein sequence ID" value="TYO95535.1"/>
    <property type="molecule type" value="Genomic_DNA"/>
</dbReference>
<dbReference type="InterPro" id="IPR039315">
    <property type="entry name" value="CheW"/>
</dbReference>
<protein>
    <submittedName>
        <fullName evidence="2">Purine-binding chemotaxis protein CheW</fullName>
    </submittedName>
</protein>
<comment type="caution">
    <text evidence="2">The sequence shown here is derived from an EMBL/GenBank/DDBJ whole genome shotgun (WGS) entry which is preliminary data.</text>
</comment>
<dbReference type="InterPro" id="IPR036061">
    <property type="entry name" value="CheW-like_dom_sf"/>
</dbReference>
<feature type="domain" description="CheW-like" evidence="1">
    <location>
        <begin position="10"/>
        <end position="149"/>
    </location>
</feature>
<reference evidence="2 3" key="1">
    <citation type="submission" date="2019-07" db="EMBL/GenBank/DDBJ databases">
        <title>Genomic Encyclopedia of Type Strains, Phase I: the one thousand microbial genomes (KMG-I) project.</title>
        <authorList>
            <person name="Kyrpides N."/>
        </authorList>
    </citation>
    <scope>NUCLEOTIDE SEQUENCE [LARGE SCALE GENOMIC DNA]</scope>
    <source>
        <strain evidence="2 3">DSM 6562</strain>
    </source>
</reference>
<dbReference type="Proteomes" id="UP000323166">
    <property type="component" value="Unassembled WGS sequence"/>
</dbReference>
<evidence type="ECO:0000313" key="3">
    <source>
        <dbReference type="Proteomes" id="UP000323166"/>
    </source>
</evidence>
<sequence length="159" mass="17402">MNAETSFATDLQIVVFSIAGQSFGIDIASVFEIIRLEKITPIPQAPEYVEGVINIRGQVVPALNLHVLFGTGIGEKTGNSRMIVVETAHNKFGLIVDAVYEVQKVSPDMIKPAPAAIAYSQQYIQGIILEGDNLVILVDLNKLLPERDLLELKEMEKLA</sequence>
<evidence type="ECO:0000313" key="2">
    <source>
        <dbReference type="EMBL" id="TYO95535.1"/>
    </source>
</evidence>
<keyword evidence="3" id="KW-1185">Reference proteome</keyword>
<dbReference type="Gene3D" id="2.30.30.40">
    <property type="entry name" value="SH3 Domains"/>
    <property type="match status" value="1"/>
</dbReference>
<dbReference type="AlphaFoldDB" id="A0A5S4ZRV1"/>
<evidence type="ECO:0000259" key="1">
    <source>
        <dbReference type="PROSITE" id="PS50851"/>
    </source>
</evidence>
<dbReference type="SMART" id="SM00260">
    <property type="entry name" value="CheW"/>
    <property type="match status" value="1"/>
</dbReference>
<dbReference type="SUPFAM" id="SSF50341">
    <property type="entry name" value="CheW-like"/>
    <property type="match status" value="1"/>
</dbReference>
<proteinExistence type="predicted"/>
<accession>A0A5S4ZRV1</accession>
<dbReference type="GO" id="GO:0006935">
    <property type="term" value="P:chemotaxis"/>
    <property type="evidence" value="ECO:0007669"/>
    <property type="project" value="InterPro"/>
</dbReference>
<dbReference type="RefSeq" id="WP_166511514.1">
    <property type="nucleotide sequence ID" value="NZ_VNHM01000007.1"/>
</dbReference>
<dbReference type="PROSITE" id="PS50851">
    <property type="entry name" value="CHEW"/>
    <property type="match status" value="1"/>
</dbReference>
<dbReference type="GO" id="GO:0007165">
    <property type="term" value="P:signal transduction"/>
    <property type="evidence" value="ECO:0007669"/>
    <property type="project" value="InterPro"/>
</dbReference>
<organism evidence="2 3">
    <name type="scientific">Desulfallas thermosapovorans DSM 6562</name>
    <dbReference type="NCBI Taxonomy" id="1121431"/>
    <lineage>
        <taxon>Bacteria</taxon>
        <taxon>Bacillati</taxon>
        <taxon>Bacillota</taxon>
        <taxon>Clostridia</taxon>
        <taxon>Eubacteriales</taxon>
        <taxon>Desulfallaceae</taxon>
        <taxon>Desulfallas</taxon>
    </lineage>
</organism>
<gene>
    <name evidence="2" type="ORF">LX24_01496</name>
</gene>
<dbReference type="PANTHER" id="PTHR22617">
    <property type="entry name" value="CHEMOTAXIS SENSOR HISTIDINE KINASE-RELATED"/>
    <property type="match status" value="1"/>
</dbReference>
<name>A0A5S4ZRV1_9FIRM</name>
<dbReference type="InterPro" id="IPR002545">
    <property type="entry name" value="CheW-lke_dom"/>
</dbReference>